<evidence type="ECO:0000256" key="5">
    <source>
        <dbReference type="SAM" id="MobiDB-lite"/>
    </source>
</evidence>
<protein>
    <submittedName>
        <fullName evidence="8">FUSC family protein</fullName>
    </submittedName>
</protein>
<name>A0AAP4BQC9_9CORY</name>
<reference evidence="8" key="1">
    <citation type="submission" date="2023-05" db="EMBL/GenBank/DDBJ databases">
        <title>Metabolic capabilities are highly conserved among human nasal-associated Corynebacterium species in pangenomic analyses.</title>
        <authorList>
            <person name="Tran T.H."/>
            <person name="Roberts A.Q."/>
            <person name="Escapa I.F."/>
            <person name="Gao W."/>
            <person name="Conlan S."/>
            <person name="Kong H."/>
            <person name="Segre J.A."/>
            <person name="Kelly M.S."/>
            <person name="Lemon K.P."/>
        </authorList>
    </citation>
    <scope>NUCLEOTIDE SEQUENCE</scope>
    <source>
        <strain evidence="8">KPL2773</strain>
    </source>
</reference>
<comment type="subcellular location">
    <subcellularLocation>
        <location evidence="1">Membrane</location>
        <topology evidence="1">Multi-pass membrane protein</topology>
    </subcellularLocation>
</comment>
<proteinExistence type="predicted"/>
<dbReference type="RefSeq" id="WP_021351994.1">
    <property type="nucleotide sequence ID" value="NZ_CP100362.1"/>
</dbReference>
<feature type="compositionally biased region" description="Basic and acidic residues" evidence="5">
    <location>
        <begin position="399"/>
        <end position="409"/>
    </location>
</feature>
<evidence type="ECO:0000256" key="1">
    <source>
        <dbReference type="ARBA" id="ARBA00004141"/>
    </source>
</evidence>
<keyword evidence="3 6" id="KW-1133">Transmembrane helix</keyword>
<dbReference type="Proteomes" id="UP001224412">
    <property type="component" value="Unassembled WGS sequence"/>
</dbReference>
<feature type="domain" description="Integral membrane bound transporter" evidence="7">
    <location>
        <begin position="43"/>
        <end position="162"/>
    </location>
</feature>
<evidence type="ECO:0000313" key="8">
    <source>
        <dbReference type="EMBL" id="MDK4307473.1"/>
    </source>
</evidence>
<feature type="transmembrane region" description="Helical" evidence="6">
    <location>
        <begin position="150"/>
        <end position="167"/>
    </location>
</feature>
<accession>A0AAP4BQC9</accession>
<evidence type="ECO:0000313" key="9">
    <source>
        <dbReference type="Proteomes" id="UP001224412"/>
    </source>
</evidence>
<evidence type="ECO:0000256" key="2">
    <source>
        <dbReference type="ARBA" id="ARBA00022692"/>
    </source>
</evidence>
<evidence type="ECO:0000256" key="6">
    <source>
        <dbReference type="SAM" id="Phobius"/>
    </source>
</evidence>
<dbReference type="GO" id="GO:0016020">
    <property type="term" value="C:membrane"/>
    <property type="evidence" value="ECO:0007669"/>
    <property type="project" value="UniProtKB-SubCell"/>
</dbReference>
<feature type="transmembrane region" description="Helical" evidence="6">
    <location>
        <begin position="106"/>
        <end position="138"/>
    </location>
</feature>
<evidence type="ECO:0000256" key="3">
    <source>
        <dbReference type="ARBA" id="ARBA00022989"/>
    </source>
</evidence>
<keyword evidence="2 6" id="KW-0812">Transmembrane</keyword>
<evidence type="ECO:0000259" key="7">
    <source>
        <dbReference type="Pfam" id="PF13515"/>
    </source>
</evidence>
<dbReference type="InterPro" id="IPR049453">
    <property type="entry name" value="Memb_transporter_dom"/>
</dbReference>
<dbReference type="GeneID" id="42782084"/>
<evidence type="ECO:0000256" key="4">
    <source>
        <dbReference type="ARBA" id="ARBA00023136"/>
    </source>
</evidence>
<dbReference type="Pfam" id="PF13515">
    <property type="entry name" value="FUSC_2"/>
    <property type="match status" value="1"/>
</dbReference>
<dbReference type="EMBL" id="JASNVH010000011">
    <property type="protein sequence ID" value="MDK4307473.1"/>
    <property type="molecule type" value="Genomic_DNA"/>
</dbReference>
<feature type="transmembrane region" description="Helical" evidence="6">
    <location>
        <begin position="30"/>
        <end position="51"/>
    </location>
</feature>
<feature type="transmembrane region" description="Helical" evidence="6">
    <location>
        <begin position="82"/>
        <end position="100"/>
    </location>
</feature>
<dbReference type="AlphaFoldDB" id="A0AAP4BQC9"/>
<keyword evidence="4 6" id="KW-0472">Membrane</keyword>
<organism evidence="8 9">
    <name type="scientific">Corynebacterium pseudodiphtheriticum</name>
    <dbReference type="NCBI Taxonomy" id="37637"/>
    <lineage>
        <taxon>Bacteria</taxon>
        <taxon>Bacillati</taxon>
        <taxon>Actinomycetota</taxon>
        <taxon>Actinomycetes</taxon>
        <taxon>Mycobacteriales</taxon>
        <taxon>Corynebacteriaceae</taxon>
        <taxon>Corynebacterium</taxon>
    </lineage>
</organism>
<feature type="region of interest" description="Disordered" evidence="5">
    <location>
        <begin position="390"/>
        <end position="409"/>
    </location>
</feature>
<sequence>MANNRVSTRERLRHLDHSLTSRILRVRKRLIFIVQAAFGAGLAFWVAQTFFGHEIPFFAPISVVVVLGISGGNRLNKALEMSVAGVVGVGVGQLLVHTLGTGDWQIAAGVAISLVVAAFLSKSLLVSNQVAIGAILIATIMPQGGGTERMIDAAIGSVIGIISIALIPNSALRDARHEIAKVLSVASSVLHDVAEGAEKGDSERIEDALQQVRGTQSNIDHMLEATASGREIAGLSPFRWGSRKHLRSIERILTPVDNATRNVRVLARRCMVLSVDGDKITPRLINIIDELAEIALELSRIYETSARVSQAHEIPGIVNRLRIIGARTDLSVISDDPVLSEYAILSQVRFLTVDLLMVTGMSQESAAAVLAPTSSTPAYPPEVWEIEDIQDNAHNAANRYDDSENSQKE</sequence>
<feature type="transmembrane region" description="Helical" evidence="6">
    <location>
        <begin position="57"/>
        <end position="75"/>
    </location>
</feature>
<comment type="caution">
    <text evidence="8">The sequence shown here is derived from an EMBL/GenBank/DDBJ whole genome shotgun (WGS) entry which is preliminary data.</text>
</comment>
<gene>
    <name evidence="8" type="ORF">QPX42_07975</name>
</gene>